<dbReference type="AlphaFoldDB" id="A0AAD8MYZ3"/>
<dbReference type="PANTHER" id="PTHR34539:SF19">
    <property type="entry name" value="T6J4.11 PROTEIN"/>
    <property type="match status" value="1"/>
</dbReference>
<proteinExistence type="predicted"/>
<dbReference type="EMBL" id="JAUIZM010000004">
    <property type="protein sequence ID" value="KAK1389972.1"/>
    <property type="molecule type" value="Genomic_DNA"/>
</dbReference>
<sequence>MDSLSYNKRVRDNSDTSESTQSETRRRVHDDPEITESVQNDANKRPRHNSEIAELTQTESKRLGEDFLDDLDDSDICTTSPDLDLFMKSFEQEISGSIPPTVKIIDLETDSGESRPDLGYLLEASDDELGIPPTEKPIDTELFRVTTESTELWRFDEQTSFGYDSFDLGFNDEIYEHNSNSTEFVALDSLFDYTDWQSETLPAL</sequence>
<dbReference type="PANTHER" id="PTHR34539">
    <property type="entry name" value="T6J4.11 PROTEIN"/>
    <property type="match status" value="1"/>
</dbReference>
<reference evidence="2" key="2">
    <citation type="submission" date="2023-05" db="EMBL/GenBank/DDBJ databases">
        <authorList>
            <person name="Schelkunov M.I."/>
        </authorList>
    </citation>
    <scope>NUCLEOTIDE SEQUENCE</scope>
    <source>
        <strain evidence="2">Hsosn_3</strain>
        <tissue evidence="2">Leaf</tissue>
    </source>
</reference>
<gene>
    <name evidence="2" type="ORF">POM88_018150</name>
</gene>
<feature type="compositionally biased region" description="Basic and acidic residues" evidence="1">
    <location>
        <begin position="23"/>
        <end position="32"/>
    </location>
</feature>
<comment type="caution">
    <text evidence="2">The sequence shown here is derived from an EMBL/GenBank/DDBJ whole genome shotgun (WGS) entry which is preliminary data.</text>
</comment>
<keyword evidence="3" id="KW-1185">Reference proteome</keyword>
<evidence type="ECO:0000313" key="2">
    <source>
        <dbReference type="EMBL" id="KAK1389972.1"/>
    </source>
</evidence>
<organism evidence="2 3">
    <name type="scientific">Heracleum sosnowskyi</name>
    <dbReference type="NCBI Taxonomy" id="360622"/>
    <lineage>
        <taxon>Eukaryota</taxon>
        <taxon>Viridiplantae</taxon>
        <taxon>Streptophyta</taxon>
        <taxon>Embryophyta</taxon>
        <taxon>Tracheophyta</taxon>
        <taxon>Spermatophyta</taxon>
        <taxon>Magnoliopsida</taxon>
        <taxon>eudicotyledons</taxon>
        <taxon>Gunneridae</taxon>
        <taxon>Pentapetalae</taxon>
        <taxon>asterids</taxon>
        <taxon>campanulids</taxon>
        <taxon>Apiales</taxon>
        <taxon>Apiaceae</taxon>
        <taxon>Apioideae</taxon>
        <taxon>apioid superclade</taxon>
        <taxon>Tordylieae</taxon>
        <taxon>Tordyliinae</taxon>
        <taxon>Heracleum</taxon>
    </lineage>
</organism>
<dbReference type="Proteomes" id="UP001237642">
    <property type="component" value="Unassembled WGS sequence"/>
</dbReference>
<reference evidence="2" key="1">
    <citation type="submission" date="2023-02" db="EMBL/GenBank/DDBJ databases">
        <title>Genome of toxic invasive species Heracleum sosnowskyi carries increased number of genes despite the absence of recent whole-genome duplications.</title>
        <authorList>
            <person name="Schelkunov M."/>
            <person name="Shtratnikova V."/>
            <person name="Makarenko M."/>
            <person name="Klepikova A."/>
            <person name="Omelchenko D."/>
            <person name="Novikova G."/>
            <person name="Obukhova E."/>
            <person name="Bogdanov V."/>
            <person name="Penin A."/>
            <person name="Logacheva M."/>
        </authorList>
    </citation>
    <scope>NUCLEOTIDE SEQUENCE</scope>
    <source>
        <strain evidence="2">Hsosn_3</strain>
        <tissue evidence="2">Leaf</tissue>
    </source>
</reference>
<feature type="compositionally biased region" description="Basic and acidic residues" evidence="1">
    <location>
        <begin position="42"/>
        <end position="51"/>
    </location>
</feature>
<feature type="region of interest" description="Disordered" evidence="1">
    <location>
        <begin position="1"/>
        <end position="61"/>
    </location>
</feature>
<evidence type="ECO:0000256" key="1">
    <source>
        <dbReference type="SAM" id="MobiDB-lite"/>
    </source>
</evidence>
<accession>A0AAD8MYZ3</accession>
<evidence type="ECO:0000313" key="3">
    <source>
        <dbReference type="Proteomes" id="UP001237642"/>
    </source>
</evidence>
<protein>
    <submittedName>
        <fullName evidence="2">Calmodulin-regulated spectrin-associated protein</fullName>
    </submittedName>
</protein>
<name>A0AAD8MYZ3_9APIA</name>